<dbReference type="InterPro" id="IPR053138">
    <property type="entry name" value="N-alpha-Ac-DABA_deacetylase"/>
</dbReference>
<sequence>MQIQEHRLIGSPSGTQRTLTTLHFGAGARRAYLQASLHADEVPAMLVAQHLRRRLAELEAQGRLRGEIVLAPACNPLGLSQQLFGRHQGRFEHDSGHNFNRHYPDLVAQAIARVQLGDNAAQNTETLRQAMLQALAEHPVQTELQHLRKILLGHALAAEVVLDLHCDNEGVMHLYSVPEQAQCVRQLGACLQAEVALLANESGDSPFDEACSGPWLRLQQHYQGRHPVNLGCFAATVEHRGVCDVRHDLAAQDAEGLLRFLGLQGFISGMDAPSAHDCALVPLAGSLPVTAPHAGVVVFTRPLGGPVRQGEVLAELIDPVSGHCSELRAPVDGIYYRREQQRWVQAGATVVQVAGREALRSGKLLSA</sequence>
<gene>
    <name evidence="6" type="ORF">HNQ51_003493</name>
</gene>
<dbReference type="SUPFAM" id="SSF53187">
    <property type="entry name" value="Zn-dependent exopeptidases"/>
    <property type="match status" value="1"/>
</dbReference>
<evidence type="ECO:0000256" key="3">
    <source>
        <dbReference type="ARBA" id="ARBA00022801"/>
    </source>
</evidence>
<dbReference type="RefSeq" id="WP_175423585.1">
    <property type="nucleotide sequence ID" value="NZ_CP040709.1"/>
</dbReference>
<evidence type="ECO:0000256" key="2">
    <source>
        <dbReference type="ARBA" id="ARBA00022723"/>
    </source>
</evidence>
<dbReference type="CDD" id="cd06250">
    <property type="entry name" value="M14_PaAOTO_like"/>
    <property type="match status" value="1"/>
</dbReference>
<evidence type="ECO:0000313" key="6">
    <source>
        <dbReference type="EMBL" id="MBB5206150.1"/>
    </source>
</evidence>
<comment type="caution">
    <text evidence="6">The sequence shown here is derived from an EMBL/GenBank/DDBJ whole genome shotgun (WGS) entry which is preliminary data.</text>
</comment>
<protein>
    <recommendedName>
        <fullName evidence="5">Succinylglutamate desuccinylase/Aspartoacylase catalytic domain-containing protein</fullName>
    </recommendedName>
</protein>
<evidence type="ECO:0000256" key="4">
    <source>
        <dbReference type="ARBA" id="ARBA00022833"/>
    </source>
</evidence>
<dbReference type="PANTHER" id="PTHR37326">
    <property type="entry name" value="BLL3975 PROTEIN"/>
    <property type="match status" value="1"/>
</dbReference>
<name>A0A840SCS9_9BURK</name>
<proteinExistence type="predicted"/>
<dbReference type="Gene3D" id="3.40.630.10">
    <property type="entry name" value="Zn peptidases"/>
    <property type="match status" value="1"/>
</dbReference>
<dbReference type="InterPro" id="IPR055438">
    <property type="entry name" value="AstE_AspA_cat"/>
</dbReference>
<evidence type="ECO:0000259" key="5">
    <source>
        <dbReference type="Pfam" id="PF24827"/>
    </source>
</evidence>
<feature type="domain" description="Succinylglutamate desuccinylase/Aspartoacylase catalytic" evidence="5">
    <location>
        <begin position="29"/>
        <end position="261"/>
    </location>
</feature>
<dbReference type="EMBL" id="JACHHO010000007">
    <property type="protein sequence ID" value="MBB5206150.1"/>
    <property type="molecule type" value="Genomic_DNA"/>
</dbReference>
<evidence type="ECO:0000256" key="1">
    <source>
        <dbReference type="ARBA" id="ARBA00001947"/>
    </source>
</evidence>
<keyword evidence="2" id="KW-0479">Metal-binding</keyword>
<dbReference type="PANTHER" id="PTHR37326:SF1">
    <property type="entry name" value="BLL3975 PROTEIN"/>
    <property type="match status" value="1"/>
</dbReference>
<accession>A0A840SCS9</accession>
<dbReference type="AlphaFoldDB" id="A0A840SCS9"/>
<keyword evidence="3" id="KW-0378">Hydrolase</keyword>
<comment type="cofactor">
    <cofactor evidence="1">
        <name>Zn(2+)</name>
        <dbReference type="ChEBI" id="CHEBI:29105"/>
    </cofactor>
</comment>
<reference evidence="6 7" key="1">
    <citation type="submission" date="2020-08" db="EMBL/GenBank/DDBJ databases">
        <title>Genomic Encyclopedia of Type Strains, Phase IV (KMG-IV): sequencing the most valuable type-strain genomes for metagenomic binning, comparative biology and taxonomic classification.</title>
        <authorList>
            <person name="Goeker M."/>
        </authorList>
    </citation>
    <scope>NUCLEOTIDE SEQUENCE [LARGE SCALE GENOMIC DNA]</scope>
    <source>
        <strain evidence="6 7">DSM 23958</strain>
    </source>
</reference>
<evidence type="ECO:0000313" key="7">
    <source>
        <dbReference type="Proteomes" id="UP000554837"/>
    </source>
</evidence>
<dbReference type="Pfam" id="PF24827">
    <property type="entry name" value="AstE_AspA_cat"/>
    <property type="match status" value="1"/>
</dbReference>
<dbReference type="GO" id="GO:0046872">
    <property type="term" value="F:metal ion binding"/>
    <property type="evidence" value="ECO:0007669"/>
    <property type="project" value="UniProtKB-KW"/>
</dbReference>
<dbReference type="GO" id="GO:0016788">
    <property type="term" value="F:hydrolase activity, acting on ester bonds"/>
    <property type="evidence" value="ECO:0007669"/>
    <property type="project" value="InterPro"/>
</dbReference>
<keyword evidence="7" id="KW-1185">Reference proteome</keyword>
<keyword evidence="4" id="KW-0862">Zinc</keyword>
<organism evidence="6 7">
    <name type="scientific">Inhella inkyongensis</name>
    <dbReference type="NCBI Taxonomy" id="392593"/>
    <lineage>
        <taxon>Bacteria</taxon>
        <taxon>Pseudomonadati</taxon>
        <taxon>Pseudomonadota</taxon>
        <taxon>Betaproteobacteria</taxon>
        <taxon>Burkholderiales</taxon>
        <taxon>Sphaerotilaceae</taxon>
        <taxon>Inhella</taxon>
    </lineage>
</organism>
<dbReference type="Proteomes" id="UP000554837">
    <property type="component" value="Unassembled WGS sequence"/>
</dbReference>